<dbReference type="Proteomes" id="UP000434916">
    <property type="component" value="Unassembled WGS sequence"/>
</dbReference>
<proteinExistence type="predicted"/>
<dbReference type="Proteomes" id="UP000437446">
    <property type="component" value="Unassembled WGS sequence"/>
</dbReference>
<reference evidence="3 4" key="1">
    <citation type="journal article" date="2019" name="Nat. Med.">
        <title>A library of human gut bacterial isolates paired with longitudinal multiomics data enables mechanistic microbiome research.</title>
        <authorList>
            <person name="Poyet M."/>
            <person name="Groussin M."/>
            <person name="Gibbons S.M."/>
            <person name="Avila-Pacheco J."/>
            <person name="Jiang X."/>
            <person name="Kearney S.M."/>
            <person name="Perrotta A.R."/>
            <person name="Berdy B."/>
            <person name="Zhao S."/>
            <person name="Lieberman T.D."/>
            <person name="Swanson P.K."/>
            <person name="Smith M."/>
            <person name="Roesemann S."/>
            <person name="Alexander J.E."/>
            <person name="Rich S.A."/>
            <person name="Livny J."/>
            <person name="Vlamakis H."/>
            <person name="Clish C."/>
            <person name="Bullock K."/>
            <person name="Deik A."/>
            <person name="Scott J."/>
            <person name="Pierce K.A."/>
            <person name="Xavier R.J."/>
            <person name="Alm E.J."/>
        </authorList>
    </citation>
    <scope>NUCLEOTIDE SEQUENCE [LARGE SCALE GENOMIC DNA]</scope>
    <source>
        <strain evidence="1 4">BIOML-A25</strain>
        <strain evidence="2 3">BIOML-A29</strain>
    </source>
</reference>
<sequence>MKKKLYLSSWINFGKYRREPSILKKILDTEEGRKWFRWLMDNTYNFEFDFAVIEYLKLKEEDARYVLPTVGG</sequence>
<evidence type="ECO:0000313" key="4">
    <source>
        <dbReference type="Proteomes" id="UP000437446"/>
    </source>
</evidence>
<evidence type="ECO:0000313" key="2">
    <source>
        <dbReference type="EMBL" id="MTU39882.1"/>
    </source>
</evidence>
<dbReference type="AlphaFoldDB" id="A0A3E4ZE30"/>
<dbReference type="EMBL" id="WNCN01000012">
    <property type="protein sequence ID" value="MTU39882.1"/>
    <property type="molecule type" value="Genomic_DNA"/>
</dbReference>
<evidence type="ECO:0000313" key="1">
    <source>
        <dbReference type="EMBL" id="MTU30862.1"/>
    </source>
</evidence>
<comment type="caution">
    <text evidence="1">The sequence shown here is derived from an EMBL/GenBank/DDBJ whole genome shotgun (WGS) entry which is preliminary data.</text>
</comment>
<accession>A0A3E4ZE30</accession>
<keyword evidence="3" id="KW-1185">Reference proteome</keyword>
<organism evidence="1 4">
    <name type="scientific">Parabacteroides merdae</name>
    <dbReference type="NCBI Taxonomy" id="46503"/>
    <lineage>
        <taxon>Bacteria</taxon>
        <taxon>Pseudomonadati</taxon>
        <taxon>Bacteroidota</taxon>
        <taxon>Bacteroidia</taxon>
        <taxon>Bacteroidales</taxon>
        <taxon>Tannerellaceae</taxon>
        <taxon>Parabacteroides</taxon>
    </lineage>
</organism>
<name>A0A3E4ZE30_9BACT</name>
<protein>
    <submittedName>
        <fullName evidence="1">Uncharacterized protein</fullName>
    </submittedName>
</protein>
<dbReference type="RefSeq" id="WP_005643143.1">
    <property type="nucleotide sequence ID" value="NZ_BAABZJ010000001.1"/>
</dbReference>
<gene>
    <name evidence="1" type="ORF">GMD66_16925</name>
    <name evidence="2" type="ORF">GMD82_10410</name>
</gene>
<evidence type="ECO:0000313" key="3">
    <source>
        <dbReference type="Proteomes" id="UP000434916"/>
    </source>
</evidence>
<dbReference type="EMBL" id="WNCR01000011">
    <property type="protein sequence ID" value="MTU30862.1"/>
    <property type="molecule type" value="Genomic_DNA"/>
</dbReference>